<dbReference type="PANTHER" id="PTHR43142:SF1">
    <property type="entry name" value="CARBOXYLIC ESTER HYDROLASE"/>
    <property type="match status" value="1"/>
</dbReference>
<keyword evidence="3" id="KW-0378">Hydrolase</keyword>
<dbReference type="EMBL" id="GEBQ01007975">
    <property type="protein sequence ID" value="JAT32002.1"/>
    <property type="molecule type" value="Transcribed_RNA"/>
</dbReference>
<dbReference type="PANTHER" id="PTHR43142">
    <property type="entry name" value="CARBOXYLIC ESTER HYDROLASE"/>
    <property type="match status" value="1"/>
</dbReference>
<dbReference type="SUPFAM" id="SSF53474">
    <property type="entry name" value="alpha/beta-Hydrolases"/>
    <property type="match status" value="1"/>
</dbReference>
<gene>
    <name evidence="6" type="ORF">g.24669</name>
</gene>
<evidence type="ECO:0000256" key="4">
    <source>
        <dbReference type="ARBA" id="ARBA00023180"/>
    </source>
</evidence>
<feature type="non-terminal residue" evidence="6">
    <location>
        <position position="1"/>
    </location>
</feature>
<reference evidence="6" key="1">
    <citation type="submission" date="2015-11" db="EMBL/GenBank/DDBJ databases">
        <title>De novo transcriptome assembly of four potential Pierce s Disease insect vectors from Arizona vineyards.</title>
        <authorList>
            <person name="Tassone E.E."/>
        </authorList>
    </citation>
    <scope>NUCLEOTIDE SEQUENCE</scope>
</reference>
<dbReference type="InterPro" id="IPR029058">
    <property type="entry name" value="AB_hydrolase_fold"/>
</dbReference>
<evidence type="ECO:0000313" key="6">
    <source>
        <dbReference type="EMBL" id="JAT32002.1"/>
    </source>
</evidence>
<dbReference type="Pfam" id="PF00135">
    <property type="entry name" value="COesterase"/>
    <property type="match status" value="1"/>
</dbReference>
<name>A0A1B6M7U4_9HEMI</name>
<sequence>VYLYVFDYTGKYSHQYKPGTQTPLGVAHHDDLIYLFYISEIFPEFNTTDKDAGMVRTLTSIWTNFANTGVPSVPCRTTIWQPLEKGEDRYLRISRCPEMISGVPFSHRMAFWDSQFPLSGPRQQYY</sequence>
<feature type="domain" description="Carboxylesterase type B" evidence="5">
    <location>
        <begin position="1"/>
        <end position="112"/>
    </location>
</feature>
<dbReference type="GO" id="GO:0052689">
    <property type="term" value="F:carboxylic ester hydrolase activity"/>
    <property type="evidence" value="ECO:0007669"/>
    <property type="project" value="UniProtKB-KW"/>
</dbReference>
<evidence type="ECO:0000256" key="2">
    <source>
        <dbReference type="ARBA" id="ARBA00022487"/>
    </source>
</evidence>
<organism evidence="6">
    <name type="scientific">Graphocephala atropunctata</name>
    <dbReference type="NCBI Taxonomy" id="36148"/>
    <lineage>
        <taxon>Eukaryota</taxon>
        <taxon>Metazoa</taxon>
        <taxon>Ecdysozoa</taxon>
        <taxon>Arthropoda</taxon>
        <taxon>Hexapoda</taxon>
        <taxon>Insecta</taxon>
        <taxon>Pterygota</taxon>
        <taxon>Neoptera</taxon>
        <taxon>Paraneoptera</taxon>
        <taxon>Hemiptera</taxon>
        <taxon>Auchenorrhyncha</taxon>
        <taxon>Membracoidea</taxon>
        <taxon>Cicadellidae</taxon>
        <taxon>Cicadellinae</taxon>
        <taxon>Cicadellini</taxon>
        <taxon>Graphocephala</taxon>
    </lineage>
</organism>
<keyword evidence="2" id="KW-0719">Serine esterase</keyword>
<evidence type="ECO:0000259" key="5">
    <source>
        <dbReference type="Pfam" id="PF00135"/>
    </source>
</evidence>
<accession>A0A1B6M7U4</accession>
<protein>
    <recommendedName>
        <fullName evidence="5">Carboxylesterase type B domain-containing protein</fullName>
    </recommendedName>
</protein>
<dbReference type="InterPro" id="IPR002018">
    <property type="entry name" value="CarbesteraseB"/>
</dbReference>
<dbReference type="Gene3D" id="3.40.50.1820">
    <property type="entry name" value="alpha/beta hydrolase"/>
    <property type="match status" value="1"/>
</dbReference>
<evidence type="ECO:0000256" key="3">
    <source>
        <dbReference type="ARBA" id="ARBA00022801"/>
    </source>
</evidence>
<keyword evidence="4" id="KW-0325">Glycoprotein</keyword>
<dbReference type="AlphaFoldDB" id="A0A1B6M7U4"/>
<evidence type="ECO:0000256" key="1">
    <source>
        <dbReference type="ARBA" id="ARBA00005964"/>
    </source>
</evidence>
<proteinExistence type="inferred from homology"/>
<comment type="similarity">
    <text evidence="1">Belongs to the type-B carboxylesterase/lipase family.</text>
</comment>